<sequence>MASNGKLKLIKDRNLKAQLLKLYIEMYPEMDFYQVRASQSINAIGTTHLLGQFRWLLAVNNDGFDITSINLKNPIIQLNDDWLTNKQSEEFIKFENWLSIKYANNGGLIRRFESTINEIELLETEISKVLKKNKE</sequence>
<comment type="caution">
    <text evidence="1">The sequence shown here is derived from an EMBL/GenBank/DDBJ whole genome shotgun (WGS) entry which is preliminary data.</text>
</comment>
<gene>
    <name evidence="1" type="ORF">HZY62_18385</name>
</gene>
<evidence type="ECO:0008006" key="3">
    <source>
        <dbReference type="Google" id="ProtNLM"/>
    </source>
</evidence>
<proteinExistence type="predicted"/>
<dbReference type="EMBL" id="JACWLN010000012">
    <property type="protein sequence ID" value="MBD1262572.1"/>
    <property type="molecule type" value="Genomic_DNA"/>
</dbReference>
<protein>
    <recommendedName>
        <fullName evidence="3">DUF4268 domain-containing protein</fullName>
    </recommendedName>
</protein>
<dbReference type="RefSeq" id="WP_109654417.1">
    <property type="nucleotide sequence ID" value="NZ_JACWLN010000012.1"/>
</dbReference>
<organism evidence="1 2">
    <name type="scientific">Maribacter polysiphoniae</name>
    <dbReference type="NCBI Taxonomy" id="429344"/>
    <lineage>
        <taxon>Bacteria</taxon>
        <taxon>Pseudomonadati</taxon>
        <taxon>Bacteroidota</taxon>
        <taxon>Flavobacteriia</taxon>
        <taxon>Flavobacteriales</taxon>
        <taxon>Flavobacteriaceae</taxon>
        <taxon>Maribacter</taxon>
    </lineage>
</organism>
<accession>A0ABR7W3G0</accession>
<evidence type="ECO:0000313" key="1">
    <source>
        <dbReference type="EMBL" id="MBD1262572.1"/>
    </source>
</evidence>
<evidence type="ECO:0000313" key="2">
    <source>
        <dbReference type="Proteomes" id="UP000651837"/>
    </source>
</evidence>
<keyword evidence="2" id="KW-1185">Reference proteome</keyword>
<reference evidence="1 2" key="1">
    <citation type="submission" date="2020-07" db="EMBL/GenBank/DDBJ databases">
        <title>The draft genome sequence of Maribacter polysiphoniae KCTC 22021.</title>
        <authorList>
            <person name="Mu L."/>
        </authorList>
    </citation>
    <scope>NUCLEOTIDE SEQUENCE [LARGE SCALE GENOMIC DNA]</scope>
    <source>
        <strain evidence="1 2">KCTC 22021</strain>
    </source>
</reference>
<dbReference type="Proteomes" id="UP000651837">
    <property type="component" value="Unassembled WGS sequence"/>
</dbReference>
<name>A0ABR7W3G0_9FLAO</name>